<evidence type="ECO:0000256" key="1">
    <source>
        <dbReference type="ARBA" id="ARBA00004613"/>
    </source>
</evidence>
<evidence type="ECO:0000259" key="4">
    <source>
        <dbReference type="PROSITE" id="PS51677"/>
    </source>
</evidence>
<sequence>MRRWLRRQFGLLNPLYVCGLSRMERKLPVLCYHRLLPDMPGQTTSCMHIPPTLFETHVDRLSRLGFRFIGLEEFELMIQGQIRHDKRAILLTFDDGYKDLLLVYERLAKKYAFRATVFVIGSAVGKPGPLLLKSLDQPASEHLARHEDLWTALDWHDLRALQDLGADVGMHGHVHSPVSAIDPQEFRRQILKDSEAMKAALGFRPWSFALPYGQGESYTRRHLRELVARGFRLVFSTHSSRIRVPATHLPLPRLVVQPDEAPSVMCRNVFGASDIIGEFRRRRSPELPLQTWSPGKRPKKRRMPRGTDR</sequence>
<dbReference type="EMBL" id="AOSV01000042">
    <property type="protein sequence ID" value="EMG35651.1"/>
    <property type="molecule type" value="Genomic_DNA"/>
</dbReference>
<dbReference type="CDD" id="cd10918">
    <property type="entry name" value="CE4_NodB_like_5s_6s"/>
    <property type="match status" value="1"/>
</dbReference>
<keyword evidence="5" id="KW-0858">Xylan degradation</keyword>
<dbReference type="InterPro" id="IPR002509">
    <property type="entry name" value="NODB_dom"/>
</dbReference>
<gene>
    <name evidence="5" type="ORF">PCS_03601</name>
</gene>
<evidence type="ECO:0000313" key="5">
    <source>
        <dbReference type="EMBL" id="EMG35651.1"/>
    </source>
</evidence>
<feature type="region of interest" description="Disordered" evidence="3">
    <location>
        <begin position="287"/>
        <end position="309"/>
    </location>
</feature>
<dbReference type="GO" id="GO:0016810">
    <property type="term" value="F:hydrolase activity, acting on carbon-nitrogen (but not peptide) bonds"/>
    <property type="evidence" value="ECO:0007669"/>
    <property type="project" value="InterPro"/>
</dbReference>
<dbReference type="InterPro" id="IPR011330">
    <property type="entry name" value="Glyco_hydro/deAcase_b/a-brl"/>
</dbReference>
<dbReference type="PATRIC" id="fig|1262666.3.peg.3665"/>
<keyword evidence="5" id="KW-0378">Hydrolase</keyword>
<dbReference type="InterPro" id="IPR051398">
    <property type="entry name" value="Polysacch_Deacetylase"/>
</dbReference>
<dbReference type="GO" id="GO:0045493">
    <property type="term" value="P:xylan catabolic process"/>
    <property type="evidence" value="ECO:0007669"/>
    <property type="project" value="UniProtKB-KW"/>
</dbReference>
<dbReference type="PANTHER" id="PTHR34216">
    <property type="match status" value="1"/>
</dbReference>
<dbReference type="Pfam" id="PF01522">
    <property type="entry name" value="Polysacc_deac_1"/>
    <property type="match status" value="1"/>
</dbReference>
<keyword evidence="5" id="KW-0326">Glycosidase</keyword>
<feature type="compositionally biased region" description="Basic residues" evidence="3">
    <location>
        <begin position="296"/>
        <end position="309"/>
    </location>
</feature>
<feature type="domain" description="NodB homology" evidence="4">
    <location>
        <begin position="87"/>
        <end position="309"/>
    </location>
</feature>
<dbReference type="GO" id="GO:0005576">
    <property type="term" value="C:extracellular region"/>
    <property type="evidence" value="ECO:0007669"/>
    <property type="project" value="UniProtKB-SubCell"/>
</dbReference>
<organism evidence="5 6">
    <name type="scientific">Desulfocurvibacter africanus PCS</name>
    <dbReference type="NCBI Taxonomy" id="1262666"/>
    <lineage>
        <taxon>Bacteria</taxon>
        <taxon>Pseudomonadati</taxon>
        <taxon>Thermodesulfobacteriota</taxon>
        <taxon>Desulfovibrionia</taxon>
        <taxon>Desulfovibrionales</taxon>
        <taxon>Desulfovibrionaceae</taxon>
        <taxon>Desulfocurvibacter</taxon>
    </lineage>
</organism>
<keyword evidence="2" id="KW-0732">Signal</keyword>
<dbReference type="Gene3D" id="3.20.20.370">
    <property type="entry name" value="Glycoside hydrolase/deacetylase"/>
    <property type="match status" value="1"/>
</dbReference>
<evidence type="ECO:0000256" key="2">
    <source>
        <dbReference type="ARBA" id="ARBA00022729"/>
    </source>
</evidence>
<dbReference type="PANTHER" id="PTHR34216:SF3">
    <property type="entry name" value="POLY-BETA-1,6-N-ACETYL-D-GLUCOSAMINE N-DEACETYLASE"/>
    <property type="match status" value="1"/>
</dbReference>
<dbReference type="SUPFAM" id="SSF88713">
    <property type="entry name" value="Glycoside hydrolase/deacetylase"/>
    <property type="match status" value="1"/>
</dbReference>
<accession>M5PZ89</accession>
<dbReference type="PROSITE" id="PS51677">
    <property type="entry name" value="NODB"/>
    <property type="match status" value="1"/>
</dbReference>
<proteinExistence type="predicted"/>
<comment type="subcellular location">
    <subcellularLocation>
        <location evidence="1">Secreted</location>
    </subcellularLocation>
</comment>
<evidence type="ECO:0000313" key="6">
    <source>
        <dbReference type="Proteomes" id="UP000011922"/>
    </source>
</evidence>
<keyword evidence="5" id="KW-0624">Polysaccharide degradation</keyword>
<protein>
    <submittedName>
        <fullName evidence="5">Putative xylanase/chitin deacetylase</fullName>
    </submittedName>
</protein>
<dbReference type="OrthoDB" id="9776235at2"/>
<dbReference type="AlphaFoldDB" id="M5PZ89"/>
<dbReference type="GO" id="GO:0016798">
    <property type="term" value="F:hydrolase activity, acting on glycosyl bonds"/>
    <property type="evidence" value="ECO:0007669"/>
    <property type="project" value="UniProtKB-KW"/>
</dbReference>
<reference evidence="5 6" key="1">
    <citation type="journal article" date="2013" name="Genome Announc.">
        <title>Draft Genome Sequence for Desulfovibrio africanus Strain PCS.</title>
        <authorList>
            <person name="Brown S.D."/>
            <person name="Utturkar S.M."/>
            <person name="Arkin A.P."/>
            <person name="Deutschbauer A.M."/>
            <person name="Elias D.A."/>
            <person name="Hazen T.C."/>
            <person name="Chakraborty R."/>
        </authorList>
    </citation>
    <scope>NUCLEOTIDE SEQUENCE [LARGE SCALE GENOMIC DNA]</scope>
    <source>
        <strain evidence="5 6">PCS</strain>
    </source>
</reference>
<dbReference type="RefSeq" id="WP_005989802.1">
    <property type="nucleotide sequence ID" value="NZ_AOSV01000042.1"/>
</dbReference>
<evidence type="ECO:0000256" key="3">
    <source>
        <dbReference type="SAM" id="MobiDB-lite"/>
    </source>
</evidence>
<comment type="caution">
    <text evidence="5">The sequence shown here is derived from an EMBL/GenBank/DDBJ whole genome shotgun (WGS) entry which is preliminary data.</text>
</comment>
<name>M5PZ89_DESAF</name>
<dbReference type="Proteomes" id="UP000011922">
    <property type="component" value="Unassembled WGS sequence"/>
</dbReference>
<keyword evidence="5" id="KW-0119">Carbohydrate metabolism</keyword>